<evidence type="ECO:0000256" key="1">
    <source>
        <dbReference type="SAM" id="SignalP"/>
    </source>
</evidence>
<dbReference type="OrthoDB" id="8941440at2"/>
<feature type="signal peptide" evidence="1">
    <location>
        <begin position="1"/>
        <end position="23"/>
    </location>
</feature>
<keyword evidence="3" id="KW-1185">Reference proteome</keyword>
<proteinExistence type="predicted"/>
<dbReference type="PROSITE" id="PS51257">
    <property type="entry name" value="PROKAR_LIPOPROTEIN"/>
    <property type="match status" value="1"/>
</dbReference>
<dbReference type="EMBL" id="RBZU01000015">
    <property type="protein sequence ID" value="RKP46170.1"/>
    <property type="molecule type" value="Genomic_DNA"/>
</dbReference>
<evidence type="ECO:0000313" key="2">
    <source>
        <dbReference type="EMBL" id="RKP46170.1"/>
    </source>
</evidence>
<accession>A0A494X6W0</accession>
<feature type="chain" id="PRO_5019833304" description="Lipoprotein" evidence="1">
    <location>
        <begin position="24"/>
        <end position="173"/>
    </location>
</feature>
<organism evidence="2 3">
    <name type="scientific">Pararobbsia silviterrae</name>
    <dbReference type="NCBI Taxonomy" id="1792498"/>
    <lineage>
        <taxon>Bacteria</taxon>
        <taxon>Pseudomonadati</taxon>
        <taxon>Pseudomonadota</taxon>
        <taxon>Betaproteobacteria</taxon>
        <taxon>Burkholderiales</taxon>
        <taxon>Burkholderiaceae</taxon>
        <taxon>Pararobbsia</taxon>
    </lineage>
</organism>
<reference evidence="2 3" key="1">
    <citation type="submission" date="2018-10" db="EMBL/GenBank/DDBJ databases">
        <title>Robbsia sp. DHC34, isolated from soil.</title>
        <authorList>
            <person name="Gao Z.-H."/>
            <person name="Qiu L.-H."/>
        </authorList>
    </citation>
    <scope>NUCLEOTIDE SEQUENCE [LARGE SCALE GENOMIC DNA]</scope>
    <source>
        <strain evidence="2 3">DHC34</strain>
    </source>
</reference>
<gene>
    <name evidence="2" type="ORF">D7S86_24935</name>
</gene>
<dbReference type="AlphaFoldDB" id="A0A494X6W0"/>
<keyword evidence="1" id="KW-0732">Signal</keyword>
<dbReference type="Proteomes" id="UP000270342">
    <property type="component" value="Unassembled WGS sequence"/>
</dbReference>
<evidence type="ECO:0008006" key="4">
    <source>
        <dbReference type="Google" id="ProtNLM"/>
    </source>
</evidence>
<sequence>MRRFLLCVAVGAACVAASGCAVLDQTSDTVEKDFSGTYRVASQSRSDTLQVSQAEIAFDRNGAQLSSATIRLTGASVPAGWTLTKCGDPGPFVSSTFAIADDPSKLEMIVCSNQQPVEDFPVVYLIRSKDGSPIDFTFPALDFSNKRIHADAGRVMVIKWNPVSHSSYALQPG</sequence>
<name>A0A494X6W0_9BURK</name>
<dbReference type="RefSeq" id="WP_121090518.1">
    <property type="nucleotide sequence ID" value="NZ_RBZU01000015.1"/>
</dbReference>
<comment type="caution">
    <text evidence="2">The sequence shown here is derived from an EMBL/GenBank/DDBJ whole genome shotgun (WGS) entry which is preliminary data.</text>
</comment>
<evidence type="ECO:0000313" key="3">
    <source>
        <dbReference type="Proteomes" id="UP000270342"/>
    </source>
</evidence>
<protein>
    <recommendedName>
        <fullName evidence="4">Lipoprotein</fullName>
    </recommendedName>
</protein>